<dbReference type="InterPro" id="IPR050377">
    <property type="entry name" value="Radical_SAM_PqqE_MftC-like"/>
</dbReference>
<protein>
    <submittedName>
        <fullName evidence="8">Glycosyltransferase</fullName>
    </submittedName>
</protein>
<evidence type="ECO:0000313" key="8">
    <source>
        <dbReference type="EMBL" id="MBO8460592.1"/>
    </source>
</evidence>
<dbReference type="InterPro" id="IPR058240">
    <property type="entry name" value="rSAM_sf"/>
</dbReference>
<keyword evidence="4" id="KW-0408">Iron</keyword>
<keyword evidence="2" id="KW-0949">S-adenosyl-L-methionine</keyword>
<dbReference type="GO" id="GO:0051536">
    <property type="term" value="F:iron-sulfur cluster binding"/>
    <property type="evidence" value="ECO:0007669"/>
    <property type="project" value="UniProtKB-KW"/>
</dbReference>
<evidence type="ECO:0000256" key="1">
    <source>
        <dbReference type="ARBA" id="ARBA00001966"/>
    </source>
</evidence>
<name>A0A9D9N512_9BACT</name>
<evidence type="ECO:0000256" key="4">
    <source>
        <dbReference type="ARBA" id="ARBA00023004"/>
    </source>
</evidence>
<evidence type="ECO:0000256" key="5">
    <source>
        <dbReference type="ARBA" id="ARBA00023014"/>
    </source>
</evidence>
<dbReference type="Pfam" id="PF00535">
    <property type="entry name" value="Glycos_transf_2"/>
    <property type="match status" value="1"/>
</dbReference>
<keyword evidence="5" id="KW-0411">Iron-sulfur</keyword>
<dbReference type="SUPFAM" id="SSF53448">
    <property type="entry name" value="Nucleotide-diphospho-sugar transferases"/>
    <property type="match status" value="2"/>
</dbReference>
<comment type="caution">
    <text evidence="8">The sequence shown here is derived from an EMBL/GenBank/DDBJ whole genome shotgun (WGS) entry which is preliminary data.</text>
</comment>
<proteinExistence type="predicted"/>
<evidence type="ECO:0000313" key="9">
    <source>
        <dbReference type="Proteomes" id="UP000823641"/>
    </source>
</evidence>
<dbReference type="GO" id="GO:0003824">
    <property type="term" value="F:catalytic activity"/>
    <property type="evidence" value="ECO:0007669"/>
    <property type="project" value="InterPro"/>
</dbReference>
<accession>A0A9D9N512</accession>
<dbReference type="SUPFAM" id="SSF102114">
    <property type="entry name" value="Radical SAM enzymes"/>
    <property type="match status" value="1"/>
</dbReference>
<reference evidence="8" key="1">
    <citation type="submission" date="2020-10" db="EMBL/GenBank/DDBJ databases">
        <authorList>
            <person name="Gilroy R."/>
        </authorList>
    </citation>
    <scope>NUCLEOTIDE SEQUENCE</scope>
    <source>
        <strain evidence="8">G3-3990</strain>
    </source>
</reference>
<evidence type="ECO:0000259" key="6">
    <source>
        <dbReference type="Pfam" id="PF00535"/>
    </source>
</evidence>
<evidence type="ECO:0000256" key="3">
    <source>
        <dbReference type="ARBA" id="ARBA00022723"/>
    </source>
</evidence>
<keyword evidence="3" id="KW-0479">Metal-binding</keyword>
<dbReference type="CDD" id="cd01335">
    <property type="entry name" value="Radical_SAM"/>
    <property type="match status" value="1"/>
</dbReference>
<reference evidence="8" key="2">
    <citation type="journal article" date="2021" name="PeerJ">
        <title>Extensive microbial diversity within the chicken gut microbiome revealed by metagenomics and culture.</title>
        <authorList>
            <person name="Gilroy R."/>
            <person name="Ravi A."/>
            <person name="Getino M."/>
            <person name="Pursley I."/>
            <person name="Horton D.L."/>
            <person name="Alikhan N.F."/>
            <person name="Baker D."/>
            <person name="Gharbi K."/>
            <person name="Hall N."/>
            <person name="Watson M."/>
            <person name="Adriaenssens E.M."/>
            <person name="Foster-Nyarko E."/>
            <person name="Jarju S."/>
            <person name="Secka A."/>
            <person name="Antonio M."/>
            <person name="Oren A."/>
            <person name="Chaudhuri R.R."/>
            <person name="La Ragione R."/>
            <person name="Hildebrand F."/>
            <person name="Pallen M.J."/>
        </authorList>
    </citation>
    <scope>NUCLEOTIDE SEQUENCE</scope>
    <source>
        <strain evidence="8">G3-3990</strain>
    </source>
</reference>
<dbReference type="InterPro" id="IPR013785">
    <property type="entry name" value="Aldolase_TIM"/>
</dbReference>
<dbReference type="PANTHER" id="PTHR11228:SF7">
    <property type="entry name" value="PQQA PEPTIDE CYCLASE"/>
    <property type="match status" value="1"/>
</dbReference>
<dbReference type="InterPro" id="IPR001173">
    <property type="entry name" value="Glyco_trans_2-like"/>
</dbReference>
<comment type="cofactor">
    <cofactor evidence="1">
        <name>[4Fe-4S] cluster</name>
        <dbReference type="ChEBI" id="CHEBI:49883"/>
    </cofactor>
</comment>
<dbReference type="PANTHER" id="PTHR11228">
    <property type="entry name" value="RADICAL SAM DOMAIN PROTEIN"/>
    <property type="match status" value="1"/>
</dbReference>
<dbReference type="SFLD" id="SFLDG01067">
    <property type="entry name" value="SPASM/twitch_domain_containing"/>
    <property type="match status" value="1"/>
</dbReference>
<dbReference type="InterPro" id="IPR029044">
    <property type="entry name" value="Nucleotide-diphossugar_trans"/>
</dbReference>
<dbReference type="Gene3D" id="3.20.20.70">
    <property type="entry name" value="Aldolase class I"/>
    <property type="match status" value="1"/>
</dbReference>
<dbReference type="EMBL" id="JADIMG010000092">
    <property type="protein sequence ID" value="MBO8460592.1"/>
    <property type="molecule type" value="Genomic_DNA"/>
</dbReference>
<dbReference type="Pfam" id="PF04055">
    <property type="entry name" value="Radical_SAM"/>
    <property type="match status" value="1"/>
</dbReference>
<evidence type="ECO:0000259" key="7">
    <source>
        <dbReference type="Pfam" id="PF04055"/>
    </source>
</evidence>
<dbReference type="Gene3D" id="3.90.550.10">
    <property type="entry name" value="Spore Coat Polysaccharide Biosynthesis Protein SpsA, Chain A"/>
    <property type="match status" value="1"/>
</dbReference>
<dbReference type="InterPro" id="IPR007197">
    <property type="entry name" value="rSAM"/>
</dbReference>
<dbReference type="GO" id="GO:0046872">
    <property type="term" value="F:metal ion binding"/>
    <property type="evidence" value="ECO:0007669"/>
    <property type="project" value="UniProtKB-KW"/>
</dbReference>
<sequence length="1073" mass="126163">MEIAKKIITAKKILQDHGIADLKYLGHGTKGIVFHNNTWVYKIIIPSCKSEDTSEILSSLHFFLKKETYLSFYQIEELIKTNEGYIIQKYKYEESEKVTEMSEHDIIMFLTECWQKKIVVKDCKKENFIRVNKQLKLIDMDSCVAYNDNLFLNACARLYLYTNFPNHPNITKLQRSAINNFEIKELEDLRIFVNKVFANIIYSESASEITSLKFSPQKDFVYEQYSTKNLPNLEKLFFNKLKQCLYLCDIQIEDIQLSDSNTFETRHLHIGYRKLLEDIHDITLLIKTCAMDVATIEQNVKHIVRQLSSPRTFKEIVIVIDSKQTNFLRQYTEKSNYNRTIEIISQLQKDNIIDRFIIYDPQTNKRINKDWFNIESDFSHSSKNIPIASQLYGFENCTSKYILQADSDVLIGRKDLTHDFLSDMVTELVKNEKVISVGFNIYNSESKPYFGFENGGFVPEVRFGLIHKERLLKLRPLPNSLNHAGILNLSWYRSLEQHQKTTGYCSIRGGDNRTFYIHPQNYRKRSHYAWMLILDRVEQLEIPPCQYNHFDCEGSFYDWCSPKRNEKMVILSCFKNVSPEKFLRFWYSLISQTYTDFGIILYDDNSDNGISTLIEHTIKSHKNKVTLIRNRNTQKKIKNIYLALSKYCSNEDSIIVCVDADDALIGKHVLEDVYNVYLHREVDMTCGRVHQTYRIQAHYRYPVDFVNPRTYEGNTWQHLKTFKKYLFDSIPVHYFKYDEQKKISQREWLETCDDYAFMIPITEMSKSPYQMEFINYYYERDYNKRNENRTIKDKCIEETLRKKPLTPSNVKRGRIAFNANINQIEIDITFDCNLKCKGCNRSCGLAPSKEMMSVTDIVNFIQESINNNKKWKRINILGGEPTIHPNIIQIMEHLQNDYADKFNPDVDIQFVSNGLTKKSREICDIIEKRFSNVQIDRESYKTKNSIDYFSPFCDAPCDDPTFENADYSSACWVASCCGIGLNKNGYYGCSVCGGIDRIIGKNKGKKHLSELTEEVIKEHFYMFCRYCGNFKHYASSKGNFIPRCEKSPFREIISPTWKQLYLDYNKKQKAHED</sequence>
<dbReference type="SFLD" id="SFLDS00029">
    <property type="entry name" value="Radical_SAM"/>
    <property type="match status" value="1"/>
</dbReference>
<dbReference type="AlphaFoldDB" id="A0A9D9N512"/>
<dbReference type="Proteomes" id="UP000823641">
    <property type="component" value="Unassembled WGS sequence"/>
</dbReference>
<evidence type="ECO:0000256" key="2">
    <source>
        <dbReference type="ARBA" id="ARBA00022691"/>
    </source>
</evidence>
<feature type="domain" description="Glycosyltransferase 2-like" evidence="6">
    <location>
        <begin position="572"/>
        <end position="725"/>
    </location>
</feature>
<organism evidence="8 9">
    <name type="scientific">Candidatus Gallipaludibacter merdavium</name>
    <dbReference type="NCBI Taxonomy" id="2840839"/>
    <lineage>
        <taxon>Bacteria</taxon>
        <taxon>Pseudomonadati</taxon>
        <taxon>Bacteroidota</taxon>
        <taxon>Bacteroidia</taxon>
        <taxon>Bacteroidales</taxon>
        <taxon>Candidatus Gallipaludibacter</taxon>
    </lineage>
</organism>
<gene>
    <name evidence="8" type="ORF">IAA73_09695</name>
</gene>
<feature type="domain" description="Radical SAM core" evidence="7">
    <location>
        <begin position="828"/>
        <end position="940"/>
    </location>
</feature>